<protein>
    <submittedName>
        <fullName evidence="3">LisH domain-containing protein</fullName>
    </submittedName>
</protein>
<dbReference type="AlphaFoldDB" id="A0A5S6QCH7"/>
<dbReference type="Proteomes" id="UP000046395">
    <property type="component" value="Unassembled WGS sequence"/>
</dbReference>
<organism evidence="2 3">
    <name type="scientific">Trichuris muris</name>
    <name type="common">Mouse whipworm</name>
    <dbReference type="NCBI Taxonomy" id="70415"/>
    <lineage>
        <taxon>Eukaryota</taxon>
        <taxon>Metazoa</taxon>
        <taxon>Ecdysozoa</taxon>
        <taxon>Nematoda</taxon>
        <taxon>Enoplea</taxon>
        <taxon>Dorylaimia</taxon>
        <taxon>Trichinellida</taxon>
        <taxon>Trichuridae</taxon>
        <taxon>Trichuris</taxon>
    </lineage>
</organism>
<keyword evidence="2" id="KW-1185">Reference proteome</keyword>
<proteinExistence type="predicted"/>
<evidence type="ECO:0000313" key="2">
    <source>
        <dbReference type="Proteomes" id="UP000046395"/>
    </source>
</evidence>
<name>A0A5S6QCH7_TRIMR</name>
<dbReference type="WBParaSite" id="TMUE_1000004795.1">
    <property type="protein sequence ID" value="TMUE_1000004795.1"/>
    <property type="gene ID" value="WBGene00294209"/>
</dbReference>
<feature type="compositionally biased region" description="Basic and acidic residues" evidence="1">
    <location>
        <begin position="138"/>
        <end position="149"/>
    </location>
</feature>
<evidence type="ECO:0000313" key="3">
    <source>
        <dbReference type="WBParaSite" id="TMUE_1000004795.1"/>
    </source>
</evidence>
<feature type="compositionally biased region" description="Basic and acidic residues" evidence="1">
    <location>
        <begin position="158"/>
        <end position="182"/>
    </location>
</feature>
<evidence type="ECO:0000256" key="1">
    <source>
        <dbReference type="SAM" id="MobiDB-lite"/>
    </source>
</evidence>
<reference evidence="3" key="1">
    <citation type="submission" date="2019-12" db="UniProtKB">
        <authorList>
            <consortium name="WormBaseParasite"/>
        </authorList>
    </citation>
    <scope>IDENTIFICATION</scope>
</reference>
<feature type="region of interest" description="Disordered" evidence="1">
    <location>
        <begin position="138"/>
        <end position="308"/>
    </location>
</feature>
<accession>A0A5S6QCH7</accession>
<feature type="compositionally biased region" description="Acidic residues" evidence="1">
    <location>
        <begin position="183"/>
        <end position="299"/>
    </location>
</feature>
<sequence length="308" mass="35876">MDGVSRMNTSADKRVAEMLHTYFAENGFGETAYRFPREFWNLTWATSGSELNVNTFDISAPIKDISPNALKIVLACGLAYYAVEESDRPRINNWEEALRDISYDMSLFHIWKTPDNRGSCLSRYKSFKCTWNSLEEDGRKREAQVKEGQKQSAKHRRIGGDHAEIGEGDREVAESEMSKLESETNDWLDEEELEILEDFELEEEEDDDEDEEDEEEDGDADDEEEDDAVDEGDYDGDEEREDVADEVEVEEEEELTEEEEQEEEEEGEEEEEEGEEDDEEEEEDVEMENENENEEEQEEEGKRNDKEV</sequence>
<dbReference type="STRING" id="70415.A0A5S6QCH7"/>